<keyword evidence="4" id="KW-1133">Transmembrane helix</keyword>
<dbReference type="SMART" id="SM00283">
    <property type="entry name" value="MA"/>
    <property type="match status" value="1"/>
</dbReference>
<evidence type="ECO:0000256" key="3">
    <source>
        <dbReference type="PROSITE-ProRule" id="PRU00284"/>
    </source>
</evidence>
<dbReference type="Pfam" id="PF00015">
    <property type="entry name" value="MCPsignal"/>
    <property type="match status" value="1"/>
</dbReference>
<dbReference type="InterPro" id="IPR004090">
    <property type="entry name" value="Chemotax_Me-accpt_rcpt"/>
</dbReference>
<dbReference type="PRINTS" id="PR00260">
    <property type="entry name" value="CHEMTRNSDUCR"/>
</dbReference>
<dbReference type="STRING" id="869213.GCA_000517085_03255"/>
<evidence type="ECO:0000256" key="4">
    <source>
        <dbReference type="SAM" id="Phobius"/>
    </source>
</evidence>
<name>W7YGA6_9BACT</name>
<keyword evidence="7" id="KW-1185">Reference proteome</keyword>
<evidence type="ECO:0000313" key="6">
    <source>
        <dbReference type="EMBL" id="GAF01624.1"/>
    </source>
</evidence>
<keyword evidence="4" id="KW-0472">Membrane</keyword>
<dbReference type="eggNOG" id="COG0840">
    <property type="taxonomic scope" value="Bacteria"/>
</dbReference>
<dbReference type="PANTHER" id="PTHR43531">
    <property type="entry name" value="PROTEIN ICFG"/>
    <property type="match status" value="1"/>
</dbReference>
<dbReference type="InterPro" id="IPR004089">
    <property type="entry name" value="MCPsignal_dom"/>
</dbReference>
<feature type="transmembrane region" description="Helical" evidence="4">
    <location>
        <begin position="251"/>
        <end position="270"/>
    </location>
</feature>
<evidence type="ECO:0000313" key="7">
    <source>
        <dbReference type="Proteomes" id="UP000019402"/>
    </source>
</evidence>
<keyword evidence="1" id="KW-0145">Chemotaxis</keyword>
<keyword evidence="3" id="KW-0807">Transducer</keyword>
<dbReference type="GO" id="GO:0006935">
    <property type="term" value="P:chemotaxis"/>
    <property type="evidence" value="ECO:0007669"/>
    <property type="project" value="UniProtKB-KW"/>
</dbReference>
<dbReference type="Gene3D" id="1.10.287.950">
    <property type="entry name" value="Methyl-accepting chemotaxis protein"/>
    <property type="match status" value="1"/>
</dbReference>
<dbReference type="AlphaFoldDB" id="W7YGA6"/>
<dbReference type="PROSITE" id="PS50111">
    <property type="entry name" value="CHEMOTAXIS_TRANSDUC_2"/>
    <property type="match status" value="1"/>
</dbReference>
<proteinExistence type="inferred from homology"/>
<reference evidence="6 7" key="1">
    <citation type="journal article" date="2014" name="Genome Announc.">
        <title>Draft Genome Sequence of Cytophaga fermentans JCM 21142T, a Facultative Anaerobe Isolated from Marine Mud.</title>
        <authorList>
            <person name="Starns D."/>
            <person name="Oshima K."/>
            <person name="Suda W."/>
            <person name="Iino T."/>
            <person name="Yuki M."/>
            <person name="Inoue J."/>
            <person name="Kitamura K."/>
            <person name="Iida T."/>
            <person name="Darby A."/>
            <person name="Hattori M."/>
            <person name="Ohkuma M."/>
        </authorList>
    </citation>
    <scope>NUCLEOTIDE SEQUENCE [LARGE SCALE GENOMIC DNA]</scope>
    <source>
        <strain evidence="6 7">JCM 21142</strain>
    </source>
</reference>
<dbReference type="EMBL" id="BAMD01000002">
    <property type="protein sequence ID" value="GAF01624.1"/>
    <property type="molecule type" value="Genomic_DNA"/>
</dbReference>
<dbReference type="SUPFAM" id="SSF58104">
    <property type="entry name" value="Methyl-accepting chemotaxis protein (MCP) signaling domain"/>
    <property type="match status" value="1"/>
</dbReference>
<dbReference type="GO" id="GO:0007165">
    <property type="term" value="P:signal transduction"/>
    <property type="evidence" value="ECO:0007669"/>
    <property type="project" value="UniProtKB-KW"/>
</dbReference>
<dbReference type="InterPro" id="IPR051310">
    <property type="entry name" value="MCP_chemotaxis"/>
</dbReference>
<sequence>MLGFVISSLFIFLIGGISLIAINTARDASVLRAELEHQVALIRNVRMHLLGFGFDHAKYRTNIVRREFNTLLKTNLKLTTLLEDQEKSKMDSIQQDLKKRRKVINDYLKNAIVYDSITSVMAKKADVINSYINKGDNKFRSMDPKLAMNTNDKLNWTQKRFLYAKLRPGKANYKSYYSPVLQLNKAASLMGDSRLMMMTDELLSIVSDFENLFEKDKELGKLSDEGFSKVVVYTNSLIKNHGKSNEVKLTFIWNLVIVIALLGGLFVYFVSRITSLSTIRGIEKLNKLSLFVTEGKIGIRISDDLLSRRDEIGALAKSYENMLVKFRYVIGEIAGSAKQILSAGNELKSSSQSISVSSNEQAASLEEISGTVEEIVANIQQNVSNAQSTQQKARASAEGLRQLKVQNDKVFKSSVDIDNNTKIINEMALQTNILSLNAAVEAAIAGSYGKSFGVVAAEVKKLAVKSKDAAGDIVRLTKEGTELTKTGSKLAEKLLPEMEMTHDLVSEIAAASKEQQVGAEQINIAISALNNVSQENSSRAEQLSENAAYLSKQSDKLNAVISFFSVEEMEDEAASGNKLLSRIFGVFRRKTAKEGSLNRLE</sequence>
<dbReference type="PANTHER" id="PTHR43531:SF11">
    <property type="entry name" value="METHYL-ACCEPTING CHEMOTAXIS PROTEIN 3"/>
    <property type="match status" value="1"/>
</dbReference>
<feature type="domain" description="Methyl-accepting transducer" evidence="5">
    <location>
        <begin position="329"/>
        <end position="551"/>
    </location>
</feature>
<accession>W7YGA6</accession>
<keyword evidence="6" id="KW-0675">Receptor</keyword>
<protein>
    <submittedName>
        <fullName evidence="6">Ribose and galactose chemoreceptor protein</fullName>
    </submittedName>
</protein>
<dbReference type="Proteomes" id="UP000019402">
    <property type="component" value="Unassembled WGS sequence"/>
</dbReference>
<organism evidence="6 7">
    <name type="scientific">Saccharicrinis fermentans DSM 9555 = JCM 21142</name>
    <dbReference type="NCBI Taxonomy" id="869213"/>
    <lineage>
        <taxon>Bacteria</taxon>
        <taxon>Pseudomonadati</taxon>
        <taxon>Bacteroidota</taxon>
        <taxon>Bacteroidia</taxon>
        <taxon>Marinilabiliales</taxon>
        <taxon>Marinilabiliaceae</taxon>
        <taxon>Saccharicrinis</taxon>
    </lineage>
</organism>
<keyword evidence="4" id="KW-0812">Transmembrane</keyword>
<evidence type="ECO:0000259" key="5">
    <source>
        <dbReference type="PROSITE" id="PS50111"/>
    </source>
</evidence>
<dbReference type="GO" id="GO:0004888">
    <property type="term" value="F:transmembrane signaling receptor activity"/>
    <property type="evidence" value="ECO:0007669"/>
    <property type="project" value="InterPro"/>
</dbReference>
<evidence type="ECO:0000256" key="2">
    <source>
        <dbReference type="ARBA" id="ARBA00029447"/>
    </source>
</evidence>
<evidence type="ECO:0000256" key="1">
    <source>
        <dbReference type="ARBA" id="ARBA00022500"/>
    </source>
</evidence>
<dbReference type="GO" id="GO:0005886">
    <property type="term" value="C:plasma membrane"/>
    <property type="evidence" value="ECO:0007669"/>
    <property type="project" value="TreeGrafter"/>
</dbReference>
<comment type="similarity">
    <text evidence="2">Belongs to the methyl-accepting chemotaxis (MCP) protein family.</text>
</comment>
<gene>
    <name evidence="6" type="ORF">JCM21142_236</name>
</gene>
<comment type="caution">
    <text evidence="6">The sequence shown here is derived from an EMBL/GenBank/DDBJ whole genome shotgun (WGS) entry which is preliminary data.</text>
</comment>